<feature type="region of interest" description="Disordered" evidence="1">
    <location>
        <begin position="91"/>
        <end position="230"/>
    </location>
</feature>
<feature type="compositionally biased region" description="Low complexity" evidence="1">
    <location>
        <begin position="152"/>
        <end position="173"/>
    </location>
</feature>
<feature type="compositionally biased region" description="Polar residues" evidence="1">
    <location>
        <begin position="704"/>
        <end position="719"/>
    </location>
</feature>
<feature type="compositionally biased region" description="Pro residues" evidence="1">
    <location>
        <begin position="792"/>
        <end position="801"/>
    </location>
</feature>
<evidence type="ECO:0000313" key="2">
    <source>
        <dbReference type="EMBL" id="KDQ18911.1"/>
    </source>
</evidence>
<feature type="region of interest" description="Disordered" evidence="1">
    <location>
        <begin position="51"/>
        <end position="75"/>
    </location>
</feature>
<feature type="compositionally biased region" description="Pro residues" evidence="1">
    <location>
        <begin position="562"/>
        <end position="573"/>
    </location>
</feature>
<feature type="compositionally biased region" description="Low complexity" evidence="1">
    <location>
        <begin position="779"/>
        <end position="791"/>
    </location>
</feature>
<keyword evidence="3" id="KW-1185">Reference proteome</keyword>
<sequence>MEEDPWGGGNAWSSTSNTAHDSIGTHKRTSAWSGSLGFQEADVATSFGYETAWPSQAGDSGWGASLEESGLETATWSGEALTLDVWKAEVEGSTRTSVDSVPLEGPSRSLDTELPSISTPDLQAPKDPPSPSPGHSEIDRAIASPLPPSPQLLPSSLSAPPSPLPHSQHLSIPGSPDAFGTFETAGELSSHAASVWTPPPLTSKLPDVTPENAWGSAWTGNTSEDEHNPQDEWEVAQATLRRREQRVPSHLVNALIDQWKEMASEVWPINEDSAKLTAGPEGLSTLTESPASVLDNFIPQMTLQPPVQFYTTHVGKSMLASLKLTKNLPMSRSSPWSHLAITKNSAAWERSVRRERVVVEEVGWFAAPKPEAAVAPPTEPTSAPAKETKLGGILSYWSKRNSVIPTPSPVLPDQTASAVSAPPTPSHTATFENSTSNSTSKDTKSDVSVPIPPSRAESPGPTSTLASRSSASTSSAPADAPPRSSLDEPEPAAPSAVSRFFNRFSRARTSAPRHTPLSLSASDMSFLSDIPTFEDKPGGGDDDDSLFSLQQMLNAKPQVPTKLPPPLAPPPKSAPRAAPPASAAHSRAPTSSSATEDTLWDMFGDSKAANAESPPPPLPPPKPVGNISIATLPPRLPPPLSPSPASSRGSSRVGTPVTAQFPSRSQTPVLPPAPRQHSHSSSSLAVPPSPSSGSHKPLPPQPQLPSNTHFNPSFSMQSAFDNDDGFGDFGDFMSSGTLPPKLQSQPQPHQVPPPKLPLPSKRSSMGPEHHTPVPLALMSSNNSSRRPSAPALLPPPLPPPRSSTNTPKLHHAPASISLVDFSFPEQQQQPQAKTFPAPQGLPASSAAPPPRPSALMAFPPPLPPPQPLSLLSNEPTARTQVVPPQPSQSSHSPQPPRGAPPKASNVLSAQDLSFFEGL</sequence>
<dbReference type="EMBL" id="KL198020">
    <property type="protein sequence ID" value="KDQ18911.1"/>
    <property type="molecule type" value="Genomic_DNA"/>
</dbReference>
<accession>A0A067N581</accession>
<dbReference type="HOGENOM" id="CLU_006928_0_0_1"/>
<feature type="compositionally biased region" description="Polar residues" evidence="1">
    <location>
        <begin position="657"/>
        <end position="668"/>
    </location>
</feature>
<gene>
    <name evidence="2" type="ORF">BOTBODRAFT_184739</name>
</gene>
<feature type="region of interest" description="Disordered" evidence="1">
    <location>
        <begin position="1"/>
        <end position="35"/>
    </location>
</feature>
<evidence type="ECO:0000256" key="1">
    <source>
        <dbReference type="SAM" id="MobiDB-lite"/>
    </source>
</evidence>
<feature type="compositionally biased region" description="Low complexity" evidence="1">
    <location>
        <begin position="461"/>
        <end position="484"/>
    </location>
</feature>
<dbReference type="InParanoid" id="A0A067N581"/>
<proteinExistence type="predicted"/>
<dbReference type="Proteomes" id="UP000027195">
    <property type="component" value="Unassembled WGS sequence"/>
</dbReference>
<reference evidence="3" key="1">
    <citation type="journal article" date="2014" name="Proc. Natl. Acad. Sci. U.S.A.">
        <title>Extensive sampling of basidiomycete genomes demonstrates inadequacy of the white-rot/brown-rot paradigm for wood decay fungi.</title>
        <authorList>
            <person name="Riley R."/>
            <person name="Salamov A.A."/>
            <person name="Brown D.W."/>
            <person name="Nagy L.G."/>
            <person name="Floudas D."/>
            <person name="Held B.W."/>
            <person name="Levasseur A."/>
            <person name="Lombard V."/>
            <person name="Morin E."/>
            <person name="Otillar R."/>
            <person name="Lindquist E.A."/>
            <person name="Sun H."/>
            <person name="LaButti K.M."/>
            <person name="Schmutz J."/>
            <person name="Jabbour D."/>
            <person name="Luo H."/>
            <person name="Baker S.E."/>
            <person name="Pisabarro A.G."/>
            <person name="Walton J.D."/>
            <person name="Blanchette R.A."/>
            <person name="Henrissat B."/>
            <person name="Martin F."/>
            <person name="Cullen D."/>
            <person name="Hibbett D.S."/>
            <person name="Grigoriev I.V."/>
        </authorList>
    </citation>
    <scope>NUCLEOTIDE SEQUENCE [LARGE SCALE GENOMIC DNA]</scope>
    <source>
        <strain evidence="3">FD-172 SS1</strain>
    </source>
</reference>
<feature type="region of interest" description="Disordered" evidence="1">
    <location>
        <begin position="405"/>
        <end position="494"/>
    </location>
</feature>
<feature type="region of interest" description="Disordered" evidence="1">
    <location>
        <begin position="508"/>
        <end position="918"/>
    </location>
</feature>
<dbReference type="STRING" id="930990.A0A067N581"/>
<feature type="compositionally biased region" description="Low complexity" evidence="1">
    <location>
        <begin position="574"/>
        <end position="594"/>
    </location>
</feature>
<feature type="compositionally biased region" description="Low complexity" evidence="1">
    <location>
        <begin position="679"/>
        <end position="694"/>
    </location>
</feature>
<dbReference type="OrthoDB" id="3262497at2759"/>
<feature type="compositionally biased region" description="Low complexity" evidence="1">
    <location>
        <begin position="836"/>
        <end position="846"/>
    </location>
</feature>
<feature type="compositionally biased region" description="Pro residues" evidence="1">
    <location>
        <begin position="613"/>
        <end position="623"/>
    </location>
</feature>
<feature type="compositionally biased region" description="Gly residues" evidence="1">
    <location>
        <begin position="1"/>
        <end position="10"/>
    </location>
</feature>
<evidence type="ECO:0000313" key="3">
    <source>
        <dbReference type="Proteomes" id="UP000027195"/>
    </source>
</evidence>
<feature type="compositionally biased region" description="Low complexity" evidence="1">
    <location>
        <begin position="643"/>
        <end position="652"/>
    </location>
</feature>
<protein>
    <submittedName>
        <fullName evidence="2">Uncharacterized protein</fullName>
    </submittedName>
</protein>
<feature type="compositionally biased region" description="Pro residues" evidence="1">
    <location>
        <begin position="847"/>
        <end position="867"/>
    </location>
</feature>
<name>A0A067N581_BOTB1</name>
<organism evidence="2 3">
    <name type="scientific">Botryobasidium botryosum (strain FD-172 SS1)</name>
    <dbReference type="NCBI Taxonomy" id="930990"/>
    <lineage>
        <taxon>Eukaryota</taxon>
        <taxon>Fungi</taxon>
        <taxon>Dikarya</taxon>
        <taxon>Basidiomycota</taxon>
        <taxon>Agaricomycotina</taxon>
        <taxon>Agaricomycetes</taxon>
        <taxon>Cantharellales</taxon>
        <taxon>Botryobasidiaceae</taxon>
        <taxon>Botryobasidium</taxon>
    </lineage>
</organism>
<dbReference type="AlphaFoldDB" id="A0A067N581"/>
<feature type="compositionally biased region" description="Polar residues" evidence="1">
    <location>
        <begin position="11"/>
        <end position="20"/>
    </location>
</feature>